<dbReference type="EMBL" id="FZOD01000016">
    <property type="protein sequence ID" value="SNS81134.1"/>
    <property type="molecule type" value="Genomic_DNA"/>
</dbReference>
<feature type="region of interest" description="Disordered" evidence="1">
    <location>
        <begin position="1"/>
        <end position="35"/>
    </location>
</feature>
<evidence type="ECO:0000313" key="2">
    <source>
        <dbReference type="EMBL" id="SNS81134.1"/>
    </source>
</evidence>
<evidence type="ECO:0000313" key="3">
    <source>
        <dbReference type="Proteomes" id="UP000198282"/>
    </source>
</evidence>
<reference evidence="2 3" key="1">
    <citation type="submission" date="2017-06" db="EMBL/GenBank/DDBJ databases">
        <authorList>
            <person name="Kim H.J."/>
            <person name="Triplett B.A."/>
        </authorList>
    </citation>
    <scope>NUCLEOTIDE SEQUENCE [LARGE SCALE GENOMIC DNA]</scope>
    <source>
        <strain evidence="2 3">CGMCC 4.2132</strain>
    </source>
</reference>
<proteinExistence type="predicted"/>
<name>A0A239HLK6_9ACTN</name>
<organism evidence="2 3">
    <name type="scientific">Streptosporangium subroseum</name>
    <dbReference type="NCBI Taxonomy" id="106412"/>
    <lineage>
        <taxon>Bacteria</taxon>
        <taxon>Bacillati</taxon>
        <taxon>Actinomycetota</taxon>
        <taxon>Actinomycetes</taxon>
        <taxon>Streptosporangiales</taxon>
        <taxon>Streptosporangiaceae</taxon>
        <taxon>Streptosporangium</taxon>
    </lineage>
</organism>
<gene>
    <name evidence="2" type="ORF">SAMN05216276_1016146</name>
</gene>
<accession>A0A239HLK6</accession>
<sequence>MTKEGRGRSGAAPFPVSSPGFQRLIPTLRSRSQVS</sequence>
<keyword evidence="3" id="KW-1185">Reference proteome</keyword>
<dbReference type="AlphaFoldDB" id="A0A239HLK6"/>
<evidence type="ECO:0000256" key="1">
    <source>
        <dbReference type="SAM" id="MobiDB-lite"/>
    </source>
</evidence>
<dbReference type="Proteomes" id="UP000198282">
    <property type="component" value="Unassembled WGS sequence"/>
</dbReference>
<protein>
    <submittedName>
        <fullName evidence="2">Uncharacterized protein</fullName>
    </submittedName>
</protein>